<dbReference type="AlphaFoldDB" id="A0AAE9ZW88"/>
<keyword evidence="3 4" id="KW-0408">Iron</keyword>
<name>A0AAE9ZW88_9BACT</name>
<dbReference type="SUPFAM" id="SSF46626">
    <property type="entry name" value="Cytochrome c"/>
    <property type="match status" value="1"/>
</dbReference>
<evidence type="ECO:0000313" key="7">
    <source>
        <dbReference type="Proteomes" id="UP001218638"/>
    </source>
</evidence>
<dbReference type="Pfam" id="PF20601">
    <property type="entry name" value="DUF6797"/>
    <property type="match status" value="1"/>
</dbReference>
<keyword evidence="1 4" id="KW-0349">Heme</keyword>
<dbReference type="Proteomes" id="UP001218638">
    <property type="component" value="Chromosome"/>
</dbReference>
<evidence type="ECO:0000256" key="2">
    <source>
        <dbReference type="ARBA" id="ARBA00022723"/>
    </source>
</evidence>
<accession>A0AAE9ZW88</accession>
<organism evidence="6 7">
    <name type="scientific">Synoicihabitans lomoniglobus</name>
    <dbReference type="NCBI Taxonomy" id="2909285"/>
    <lineage>
        <taxon>Bacteria</taxon>
        <taxon>Pseudomonadati</taxon>
        <taxon>Verrucomicrobiota</taxon>
        <taxon>Opitutia</taxon>
        <taxon>Opitutales</taxon>
        <taxon>Opitutaceae</taxon>
        <taxon>Synoicihabitans</taxon>
    </lineage>
</organism>
<evidence type="ECO:0000256" key="1">
    <source>
        <dbReference type="ARBA" id="ARBA00022617"/>
    </source>
</evidence>
<dbReference type="PANTHER" id="PTHR33546">
    <property type="entry name" value="LARGE, MULTIFUNCTIONAL SECRETED PROTEIN-RELATED"/>
    <property type="match status" value="1"/>
</dbReference>
<dbReference type="GO" id="GO:0020037">
    <property type="term" value="F:heme binding"/>
    <property type="evidence" value="ECO:0007669"/>
    <property type="project" value="InterPro"/>
</dbReference>
<protein>
    <submittedName>
        <fullName evidence="6">C-type cytochrome</fullName>
    </submittedName>
</protein>
<dbReference type="InterPro" id="IPR046476">
    <property type="entry name" value="DUF6797"/>
</dbReference>
<gene>
    <name evidence="6" type="ORF">PXH66_18050</name>
</gene>
<dbReference type="InterPro" id="IPR036909">
    <property type="entry name" value="Cyt_c-like_dom_sf"/>
</dbReference>
<evidence type="ECO:0000256" key="3">
    <source>
        <dbReference type="ARBA" id="ARBA00023004"/>
    </source>
</evidence>
<sequence>MIGRGLLILSVAWPLGVLSPVLGQGRGAARGERPMYSDYRDATTPLFETTLDLRESASPVAAGNLAPRVVALTLGENVAVGFDTELLRLAAIWRGRRLTPRGLATRSYATTFGKAPPGQSDLPEPGGPLVASTGLHPGWHTRGAEAWSDPRPRWLAENELGRGPLPREVGQWRGVADRGDGVSLHYEVSGAQVEERYRARTTPKGIAVERWIKLTGAGAPRVLSLVDFGADDEAAQRVRAASAGVAWRAGNHLVAELPSNDRPHEMVIRYELNADDTLQRIVVAEATPPAWTTASPRTGPRWPERVEMTFEDPRGDGAYRVENLALAYPNPWARRIRPVDLVFRADGSATVLTFDGDVYRVEGLHTATSTWRRIAAGFNEPQSLAERDGEIFVFSRLGITRLVDNDGDGETDYYALFSNRFVQSAESRDMPMTLTALPDGSFLICKGGQQIENLSPHSGRVLRVSADGREAEVYASGIRNGYVAQDPLTGLITASDQQGNWVPSTPLLVLEPGGFYGFGQSVPEEPPATSAPALWIPHRVSQSGIKQVWARDERLGSLQGSMLWLDYQGPRLLKVMLDPEHWREQAAVMPVPVDVEVPLLGAAINPVDGRFYMVGFQIWGSNAKRHEGLSRLSVVAGVDALPVRARGFREGVLLEFPSPLDPTLAGDPGSYEARSWEYRRTPAYGSAQYRADGSFGEDPWDVHRVLVSPDRRRVFLAIKDLRPTMQFALDYNLFGDWTSAYFTFHELEKFDPSDEGFEVTDMTTVFAHERAPRTVRREETAISAERGQQLYEQYACIGCHSIDGSMEGKIGPSFAGLYWKDRELTNGETVSADDAYLRRSILRPEFQVVAGFGGDDASMPSFQGILNRDDLASLVLFIKSLASVPEDAPE</sequence>
<dbReference type="GO" id="GO:0046872">
    <property type="term" value="F:metal ion binding"/>
    <property type="evidence" value="ECO:0007669"/>
    <property type="project" value="UniProtKB-KW"/>
</dbReference>
<dbReference type="GO" id="GO:0009055">
    <property type="term" value="F:electron transfer activity"/>
    <property type="evidence" value="ECO:0007669"/>
    <property type="project" value="InterPro"/>
</dbReference>
<feature type="domain" description="Cytochrome c" evidence="5">
    <location>
        <begin position="782"/>
        <end position="882"/>
    </location>
</feature>
<evidence type="ECO:0000259" key="5">
    <source>
        <dbReference type="PROSITE" id="PS51007"/>
    </source>
</evidence>
<keyword evidence="2 4" id="KW-0479">Metal-binding</keyword>
<dbReference type="PROSITE" id="PS51007">
    <property type="entry name" value="CYTC"/>
    <property type="match status" value="1"/>
</dbReference>
<dbReference type="Gene3D" id="1.10.760.10">
    <property type="entry name" value="Cytochrome c-like domain"/>
    <property type="match status" value="1"/>
</dbReference>
<evidence type="ECO:0000313" key="6">
    <source>
        <dbReference type="EMBL" id="WED64244.1"/>
    </source>
</evidence>
<evidence type="ECO:0000256" key="4">
    <source>
        <dbReference type="PROSITE-ProRule" id="PRU00433"/>
    </source>
</evidence>
<dbReference type="KEGG" id="slom:PXH66_18050"/>
<dbReference type="PANTHER" id="PTHR33546:SF1">
    <property type="entry name" value="LARGE, MULTIFUNCTIONAL SECRETED PROTEIN"/>
    <property type="match status" value="1"/>
</dbReference>
<dbReference type="InterPro" id="IPR011042">
    <property type="entry name" value="6-blade_b-propeller_TolB-like"/>
</dbReference>
<dbReference type="SUPFAM" id="SSF101898">
    <property type="entry name" value="NHL repeat"/>
    <property type="match status" value="1"/>
</dbReference>
<dbReference type="Pfam" id="PF00034">
    <property type="entry name" value="Cytochrom_C"/>
    <property type="match status" value="1"/>
</dbReference>
<dbReference type="Gene3D" id="2.120.10.30">
    <property type="entry name" value="TolB, C-terminal domain"/>
    <property type="match status" value="1"/>
</dbReference>
<dbReference type="RefSeq" id="WP_330931092.1">
    <property type="nucleotide sequence ID" value="NZ_CP119075.1"/>
</dbReference>
<dbReference type="EMBL" id="CP119075">
    <property type="protein sequence ID" value="WED64244.1"/>
    <property type="molecule type" value="Genomic_DNA"/>
</dbReference>
<reference evidence="6" key="1">
    <citation type="submission" date="2023-03" db="EMBL/GenBank/DDBJ databases">
        <title>Lomoglobus Profundus gen. nov., sp. nov., a novel member of the phylum Verrucomicrobia, isolated from deep-marine sediment of South China Sea.</title>
        <authorList>
            <person name="Ahmad T."/>
            <person name="Ishaq S.E."/>
            <person name="Wang F."/>
        </authorList>
    </citation>
    <scope>NUCLEOTIDE SEQUENCE</scope>
    <source>
        <strain evidence="6">LMO-M01</strain>
    </source>
</reference>
<proteinExistence type="predicted"/>
<keyword evidence="7" id="KW-1185">Reference proteome</keyword>
<dbReference type="InterPro" id="IPR009056">
    <property type="entry name" value="Cyt_c-like_dom"/>
</dbReference>